<dbReference type="BioCyc" id="ESIR717961:G136L-2219-MONOMER"/>
<accession>D4MNU0</accession>
<dbReference type="EMBL" id="FP929059">
    <property type="protein sequence ID" value="CBL35423.1"/>
    <property type="molecule type" value="Genomic_DNA"/>
</dbReference>
<reference evidence="1 2" key="2">
    <citation type="submission" date="2010-03" db="EMBL/GenBank/DDBJ databases">
        <authorList>
            <person name="Pajon A."/>
        </authorList>
    </citation>
    <scope>NUCLEOTIDE SEQUENCE [LARGE SCALE GENOMIC DNA]</scope>
    <source>
        <strain evidence="1 2">V10Sc8a</strain>
    </source>
</reference>
<dbReference type="AlphaFoldDB" id="D4MNU0"/>
<reference evidence="1 2" key="1">
    <citation type="submission" date="2010-03" db="EMBL/GenBank/DDBJ databases">
        <title>The genome sequence of Eubacterium siraeum V10Sc8a.</title>
        <authorList>
            <consortium name="metaHIT consortium -- http://www.metahit.eu/"/>
            <person name="Pajon A."/>
            <person name="Turner K."/>
            <person name="Parkhill J."/>
            <person name="Duncan S."/>
            <person name="Flint H."/>
        </authorList>
    </citation>
    <scope>NUCLEOTIDE SEQUENCE [LARGE SCALE GENOMIC DNA]</scope>
    <source>
        <strain evidence="1 2">V10Sc8a</strain>
    </source>
</reference>
<dbReference type="Proteomes" id="UP000007050">
    <property type="component" value="Chromosome"/>
</dbReference>
<protein>
    <submittedName>
        <fullName evidence="1">Uncharacterized protein</fullName>
    </submittedName>
</protein>
<sequence>MQLKPISIFLKGEFEAAHSRKVGTVSGDPPQNLHSTIAKPRPFHYPAKIRNVIKGRNSQRRLAA</sequence>
<evidence type="ECO:0000313" key="1">
    <source>
        <dbReference type="EMBL" id="CBL35423.1"/>
    </source>
</evidence>
<organism evidence="1 2">
    <name type="scientific">[Eubacterium] siraeum V10Sc8a</name>
    <dbReference type="NCBI Taxonomy" id="717961"/>
    <lineage>
        <taxon>Bacteria</taxon>
        <taxon>Bacillati</taxon>
        <taxon>Bacillota</taxon>
        <taxon>Clostridia</taxon>
        <taxon>Eubacteriales</taxon>
        <taxon>Oscillospiraceae</taxon>
        <taxon>Oscillospiraceae incertae sedis</taxon>
    </lineage>
</organism>
<evidence type="ECO:0000313" key="2">
    <source>
        <dbReference type="Proteomes" id="UP000007050"/>
    </source>
</evidence>
<dbReference type="KEGG" id="esr:ES1_26330"/>
<gene>
    <name evidence="1" type="ORF">ES1_26330</name>
</gene>
<dbReference type="HOGENOM" id="CLU_2861098_0_0_9"/>
<proteinExistence type="predicted"/>
<name>D4MNU0_9FIRM</name>